<sequence>MTIRTTLAAAAIFVTAAMSSAIAATFSVTFTDFHLEAPSTPGSDIPAASSMDAFDATTEAGFPRVLGYLDTPFPAVTLTLDGLEFAPSGRSYSLSGGSLERAGFLFFGERNEGGAHWQETTAKLSFSAAQIAAIEASPAGTLLDLPVELALYSEFWDRSTWTRYAPDRAVSGYATARITVLTSDAVAAVPLPAGLPLLGAGLAGLGLLRRRRTA</sequence>
<protein>
    <submittedName>
        <fullName evidence="3">VPLPA-CTERM sorting domain-containing protein</fullName>
    </submittedName>
</protein>
<accession>A0A8J7D127</accession>
<dbReference type="AlphaFoldDB" id="A0A8J7D127"/>
<feature type="transmembrane region" description="Helical" evidence="1">
    <location>
        <begin position="185"/>
        <end position="208"/>
    </location>
</feature>
<name>A0A8J7D127_9RHOB</name>
<dbReference type="NCBIfam" id="TIGR03370">
    <property type="entry name" value="VPLPA-CTERM"/>
    <property type="match status" value="1"/>
</dbReference>
<evidence type="ECO:0000313" key="3">
    <source>
        <dbReference type="EMBL" id="MBE3640273.1"/>
    </source>
</evidence>
<proteinExistence type="predicted"/>
<gene>
    <name evidence="3" type="ORF">ICN82_18875</name>
</gene>
<dbReference type="EMBL" id="JACVXA010000081">
    <property type="protein sequence ID" value="MBE3640273.1"/>
    <property type="molecule type" value="Genomic_DNA"/>
</dbReference>
<evidence type="ECO:0000256" key="2">
    <source>
        <dbReference type="SAM" id="SignalP"/>
    </source>
</evidence>
<evidence type="ECO:0000313" key="4">
    <source>
        <dbReference type="Proteomes" id="UP000609121"/>
    </source>
</evidence>
<keyword evidence="2" id="KW-0732">Signal</keyword>
<keyword evidence="1" id="KW-1133">Transmembrane helix</keyword>
<dbReference type="InterPro" id="IPR022472">
    <property type="entry name" value="VPLPA-CTERM"/>
</dbReference>
<keyword evidence="4" id="KW-1185">Reference proteome</keyword>
<dbReference type="RefSeq" id="WP_193186122.1">
    <property type="nucleotide sequence ID" value="NZ_JACVXA010000081.1"/>
</dbReference>
<keyword evidence="1" id="KW-0472">Membrane</keyword>
<feature type="signal peptide" evidence="2">
    <location>
        <begin position="1"/>
        <end position="23"/>
    </location>
</feature>
<keyword evidence="1" id="KW-0812">Transmembrane</keyword>
<dbReference type="Proteomes" id="UP000609121">
    <property type="component" value="Unassembled WGS sequence"/>
</dbReference>
<reference evidence="3" key="1">
    <citation type="submission" date="2020-09" db="EMBL/GenBank/DDBJ databases">
        <title>A novel bacterium of genus Mangrovicoccus, isolated from South China Sea.</title>
        <authorList>
            <person name="Huang H."/>
            <person name="Mo K."/>
            <person name="Hu Y."/>
        </authorList>
    </citation>
    <scope>NUCLEOTIDE SEQUENCE</scope>
    <source>
        <strain evidence="3">HB182678</strain>
    </source>
</reference>
<organism evidence="3 4">
    <name type="scientific">Mangrovicoccus algicola</name>
    <dbReference type="NCBI Taxonomy" id="2771008"/>
    <lineage>
        <taxon>Bacteria</taxon>
        <taxon>Pseudomonadati</taxon>
        <taxon>Pseudomonadota</taxon>
        <taxon>Alphaproteobacteria</taxon>
        <taxon>Rhodobacterales</taxon>
        <taxon>Paracoccaceae</taxon>
        <taxon>Mangrovicoccus</taxon>
    </lineage>
</organism>
<feature type="chain" id="PRO_5035328507" evidence="2">
    <location>
        <begin position="24"/>
        <end position="214"/>
    </location>
</feature>
<evidence type="ECO:0000256" key="1">
    <source>
        <dbReference type="SAM" id="Phobius"/>
    </source>
</evidence>
<comment type="caution">
    <text evidence="3">The sequence shown here is derived from an EMBL/GenBank/DDBJ whole genome shotgun (WGS) entry which is preliminary data.</text>
</comment>